<evidence type="ECO:0000313" key="1">
    <source>
        <dbReference type="EMBL" id="EJK76280.1"/>
    </source>
</evidence>
<dbReference type="AlphaFoldDB" id="K0TG00"/>
<keyword evidence="2" id="KW-1185">Reference proteome</keyword>
<dbReference type="Proteomes" id="UP000266841">
    <property type="component" value="Unassembled WGS sequence"/>
</dbReference>
<dbReference type="EMBL" id="AGNL01002366">
    <property type="protein sequence ID" value="EJK76280.1"/>
    <property type="molecule type" value="Genomic_DNA"/>
</dbReference>
<name>K0TG00_THAOC</name>
<organism evidence="1 2">
    <name type="scientific">Thalassiosira oceanica</name>
    <name type="common">Marine diatom</name>
    <dbReference type="NCBI Taxonomy" id="159749"/>
    <lineage>
        <taxon>Eukaryota</taxon>
        <taxon>Sar</taxon>
        <taxon>Stramenopiles</taxon>
        <taxon>Ochrophyta</taxon>
        <taxon>Bacillariophyta</taxon>
        <taxon>Coscinodiscophyceae</taxon>
        <taxon>Thalassiosirophycidae</taxon>
        <taxon>Thalassiosirales</taxon>
        <taxon>Thalassiosiraceae</taxon>
        <taxon>Thalassiosira</taxon>
    </lineage>
</organism>
<comment type="caution">
    <text evidence="1">The sequence shown here is derived from an EMBL/GenBank/DDBJ whole genome shotgun (WGS) entry which is preliminary data.</text>
</comment>
<gene>
    <name evidence="1" type="ORF">THAOC_01968</name>
</gene>
<reference evidence="1 2" key="1">
    <citation type="journal article" date="2012" name="Genome Biol.">
        <title>Genome and low-iron response of an oceanic diatom adapted to chronic iron limitation.</title>
        <authorList>
            <person name="Lommer M."/>
            <person name="Specht M."/>
            <person name="Roy A.S."/>
            <person name="Kraemer L."/>
            <person name="Andreson R."/>
            <person name="Gutowska M.A."/>
            <person name="Wolf J."/>
            <person name="Bergner S.V."/>
            <person name="Schilhabel M.B."/>
            <person name="Klostermeier U.C."/>
            <person name="Beiko R.G."/>
            <person name="Rosenstiel P."/>
            <person name="Hippler M."/>
            <person name="Laroche J."/>
        </authorList>
    </citation>
    <scope>NUCLEOTIDE SEQUENCE [LARGE SCALE GENOMIC DNA]</scope>
    <source>
        <strain evidence="1 2">CCMP1005</strain>
    </source>
</reference>
<sequence>MTTLLTRNVEHSVDDIVSKHIRLWTDDQRSKKKRGKRSRQPSHAVHFSATTVVLPIAPHDSEAKKRIWYDHEEREELKRRVKHDTKVLWRVVGQAESSGRNLPRSQNFMYACLGMSSRISPTVALTIKQNQVQHIQRMTSAQNTLTHEQLALLSSRSSQAAQERAHNIAVHYSIALA</sequence>
<protein>
    <submittedName>
        <fullName evidence="1">Uncharacterized protein</fullName>
    </submittedName>
</protein>
<proteinExistence type="predicted"/>
<accession>K0TG00</accession>
<evidence type="ECO:0000313" key="2">
    <source>
        <dbReference type="Proteomes" id="UP000266841"/>
    </source>
</evidence>